<evidence type="ECO:0000256" key="2">
    <source>
        <dbReference type="SAM" id="Phobius"/>
    </source>
</evidence>
<evidence type="ECO:0000313" key="3">
    <source>
        <dbReference type="EMBL" id="AKP67436.1"/>
    </source>
</evidence>
<feature type="region of interest" description="Disordered" evidence="1">
    <location>
        <begin position="342"/>
        <end position="363"/>
    </location>
</feature>
<dbReference type="AlphaFoldDB" id="A0A0H4QK72"/>
<sequence>MNLNLDKFKNTLKNKNLVTIITAAVVIIVLVIAGRAIRNNHQQQNLLSGNEVSFTGYNGHGSANFDQAITLDTWKKVAQVEGKKAGLKKDRINLIINNAHSYNDLVSDTTSSNDGMKLSDYLSHMSNTRIILSKDSSLANGNKITMTLRDKSTNPYVKTQSKVIKVSDLKESKTVTIDSIMKHIKLSNTGTNGYANEKIIIDKNAPSEILSMEQTFEEAFEIDSSKTYSNGHKFSISQQDLADGLNESVEDTYYKPSSGKKATLTVSGLKDPKRTAKNLSAIDDKIKNDSDESISLWKAYYVDNKYLDSSFSKNLVMIYKIDDTKNVYLILNTPAILKGDTLYQPADDDDEPHGDPIQDDVSFDDLESEDEETFNDDIKNLYGFVFELN</sequence>
<feature type="transmembrane region" description="Helical" evidence="2">
    <location>
        <begin position="17"/>
        <end position="37"/>
    </location>
</feature>
<dbReference type="EMBL" id="CP012034">
    <property type="protein sequence ID" value="AKP67436.1"/>
    <property type="molecule type" value="Genomic_DNA"/>
</dbReference>
<keyword evidence="2" id="KW-1133">Transmembrane helix</keyword>
<dbReference type="OrthoDB" id="2241253at2"/>
<reference evidence="4" key="1">
    <citation type="submission" date="2015-07" db="EMBL/GenBank/DDBJ databases">
        <title>Lactobacillus ginsenosidimutans/EMML 3141/ whole genome sequencing.</title>
        <authorList>
            <person name="Kim M.K."/>
            <person name="Im W.-T."/>
            <person name="Srinivasan S."/>
            <person name="Lee J.-J."/>
        </authorList>
    </citation>
    <scope>NUCLEOTIDE SEQUENCE [LARGE SCALE GENOMIC DNA]</scope>
    <source>
        <strain evidence="4">EMML 3041</strain>
    </source>
</reference>
<dbReference type="Proteomes" id="UP000036106">
    <property type="component" value="Chromosome"/>
</dbReference>
<name>A0A0H4QK72_9LACO</name>
<keyword evidence="2" id="KW-0812">Transmembrane</keyword>
<dbReference type="RefSeq" id="WP_048704755.1">
    <property type="nucleotide sequence ID" value="NZ_CP012034.1"/>
</dbReference>
<dbReference type="PATRIC" id="fig|1007676.4.peg.1557"/>
<organism evidence="3 4">
    <name type="scientific">Companilactobacillus ginsenosidimutans</name>
    <dbReference type="NCBI Taxonomy" id="1007676"/>
    <lineage>
        <taxon>Bacteria</taxon>
        <taxon>Bacillati</taxon>
        <taxon>Bacillota</taxon>
        <taxon>Bacilli</taxon>
        <taxon>Lactobacillales</taxon>
        <taxon>Lactobacillaceae</taxon>
        <taxon>Companilactobacillus</taxon>
    </lineage>
</organism>
<evidence type="ECO:0000313" key="4">
    <source>
        <dbReference type="Proteomes" id="UP000036106"/>
    </source>
</evidence>
<keyword evidence="2" id="KW-0472">Membrane</keyword>
<protein>
    <submittedName>
        <fullName evidence="3">Uncharacterized protein</fullName>
    </submittedName>
</protein>
<dbReference type="KEGG" id="lgn:ABM34_07745"/>
<proteinExistence type="predicted"/>
<feature type="compositionally biased region" description="Acidic residues" evidence="1">
    <location>
        <begin position="346"/>
        <end position="363"/>
    </location>
</feature>
<keyword evidence="4" id="KW-1185">Reference proteome</keyword>
<gene>
    <name evidence="3" type="ORF">ABM34_07745</name>
</gene>
<accession>A0A0H4QK72</accession>
<evidence type="ECO:0000256" key="1">
    <source>
        <dbReference type="SAM" id="MobiDB-lite"/>
    </source>
</evidence>